<reference evidence="1" key="2">
    <citation type="submission" date="2020-05" db="UniProtKB">
        <authorList>
            <consortium name="EnsemblMetazoa"/>
        </authorList>
    </citation>
    <scope>IDENTIFICATION</scope>
    <source>
        <strain evidence="1">IAEA</strain>
    </source>
</reference>
<evidence type="ECO:0000313" key="2">
    <source>
        <dbReference type="Proteomes" id="UP000092445"/>
    </source>
</evidence>
<accession>A0A1B0A3M2</accession>
<sequence>MESHECTFASYSKTMDMQEDRKTDAHNSVVRYSATELHDVKKPLSQHIHILHLSLVLSLSLIPLAVVDLNDVSQNVMKVFTFLKRGLTHQEEVFELRYKHQKGLSNKDHMTCYRQYMHEYNELILEDDRRSKAMSMLRKFIKK</sequence>
<organism evidence="1 2">
    <name type="scientific">Glossina pallidipes</name>
    <name type="common">Tsetse fly</name>
    <dbReference type="NCBI Taxonomy" id="7398"/>
    <lineage>
        <taxon>Eukaryota</taxon>
        <taxon>Metazoa</taxon>
        <taxon>Ecdysozoa</taxon>
        <taxon>Arthropoda</taxon>
        <taxon>Hexapoda</taxon>
        <taxon>Insecta</taxon>
        <taxon>Pterygota</taxon>
        <taxon>Neoptera</taxon>
        <taxon>Endopterygota</taxon>
        <taxon>Diptera</taxon>
        <taxon>Brachycera</taxon>
        <taxon>Muscomorpha</taxon>
        <taxon>Hippoboscoidea</taxon>
        <taxon>Glossinidae</taxon>
        <taxon>Glossina</taxon>
    </lineage>
</organism>
<name>A0A1B0A3M2_GLOPL</name>
<protein>
    <submittedName>
        <fullName evidence="1">Uncharacterized protein</fullName>
    </submittedName>
</protein>
<dbReference type="Proteomes" id="UP000092445">
    <property type="component" value="Unassembled WGS sequence"/>
</dbReference>
<dbReference type="EnsemblMetazoa" id="GPAI033434-RA">
    <property type="protein sequence ID" value="GPAI033434-PA"/>
    <property type="gene ID" value="GPAI033434"/>
</dbReference>
<keyword evidence="2" id="KW-1185">Reference proteome</keyword>
<proteinExistence type="predicted"/>
<dbReference type="AlphaFoldDB" id="A0A1B0A3M2"/>
<evidence type="ECO:0000313" key="1">
    <source>
        <dbReference type="EnsemblMetazoa" id="GPAI033434-PA"/>
    </source>
</evidence>
<reference evidence="2" key="1">
    <citation type="submission" date="2014-03" db="EMBL/GenBank/DDBJ databases">
        <authorList>
            <person name="Aksoy S."/>
            <person name="Warren W."/>
            <person name="Wilson R.K."/>
        </authorList>
    </citation>
    <scope>NUCLEOTIDE SEQUENCE [LARGE SCALE GENOMIC DNA]</scope>
    <source>
        <strain evidence="2">IAEA</strain>
    </source>
</reference>
<dbReference type="VEuPathDB" id="VectorBase:GPAI033434"/>